<accession>A0ABN7B406</accession>
<gene>
    <name evidence="2" type="ORF">NTJ_11973</name>
</gene>
<evidence type="ECO:0000313" key="2">
    <source>
        <dbReference type="EMBL" id="BES99156.1"/>
    </source>
</evidence>
<evidence type="ECO:0000313" key="3">
    <source>
        <dbReference type="Proteomes" id="UP001307889"/>
    </source>
</evidence>
<feature type="chain" id="PRO_5045429940" description="Protein TsetseEP domain-containing protein" evidence="1">
    <location>
        <begin position="20"/>
        <end position="176"/>
    </location>
</feature>
<feature type="signal peptide" evidence="1">
    <location>
        <begin position="1"/>
        <end position="19"/>
    </location>
</feature>
<keyword evidence="1" id="KW-0732">Signal</keyword>
<name>A0ABN7B406_9HEMI</name>
<sequence length="176" mass="19236">MIILKNLFIFSAVIAGINCFEWSEIGGSIEDEVKAEIGAIAAPIVQVKTDLADLAVLTKAKISNIGLSDVGQIMTSVGGSDACTKLTDDANTAYQFASNVTQFAVSAVEEVTSALNKIVDCTNELLVNQLKCVMDNIQIARQDILDLQTKFKPYKDETAQIYQTMLTDYKNCLKEW</sequence>
<evidence type="ECO:0008006" key="4">
    <source>
        <dbReference type="Google" id="ProtNLM"/>
    </source>
</evidence>
<keyword evidence="3" id="KW-1185">Reference proteome</keyword>
<dbReference type="Proteomes" id="UP001307889">
    <property type="component" value="Chromosome 10"/>
</dbReference>
<dbReference type="EMBL" id="AP028918">
    <property type="protein sequence ID" value="BES99156.1"/>
    <property type="molecule type" value="Genomic_DNA"/>
</dbReference>
<organism evidence="2 3">
    <name type="scientific">Nesidiocoris tenuis</name>
    <dbReference type="NCBI Taxonomy" id="355587"/>
    <lineage>
        <taxon>Eukaryota</taxon>
        <taxon>Metazoa</taxon>
        <taxon>Ecdysozoa</taxon>
        <taxon>Arthropoda</taxon>
        <taxon>Hexapoda</taxon>
        <taxon>Insecta</taxon>
        <taxon>Pterygota</taxon>
        <taxon>Neoptera</taxon>
        <taxon>Paraneoptera</taxon>
        <taxon>Hemiptera</taxon>
        <taxon>Heteroptera</taxon>
        <taxon>Panheteroptera</taxon>
        <taxon>Cimicomorpha</taxon>
        <taxon>Miridae</taxon>
        <taxon>Dicyphina</taxon>
        <taxon>Nesidiocoris</taxon>
    </lineage>
</organism>
<reference evidence="2 3" key="1">
    <citation type="submission" date="2023-09" db="EMBL/GenBank/DDBJ databases">
        <title>Nesidiocoris tenuis whole genome shotgun sequence.</title>
        <authorList>
            <person name="Shibata T."/>
            <person name="Shimoda M."/>
            <person name="Kobayashi T."/>
            <person name="Uehara T."/>
        </authorList>
    </citation>
    <scope>NUCLEOTIDE SEQUENCE [LARGE SCALE GENOMIC DNA]</scope>
    <source>
        <strain evidence="2 3">Japan</strain>
    </source>
</reference>
<protein>
    <recommendedName>
        <fullName evidence="4">Protein TsetseEP domain-containing protein</fullName>
    </recommendedName>
</protein>
<proteinExistence type="predicted"/>
<evidence type="ECO:0000256" key="1">
    <source>
        <dbReference type="SAM" id="SignalP"/>
    </source>
</evidence>